<evidence type="ECO:0008006" key="4">
    <source>
        <dbReference type="Google" id="ProtNLM"/>
    </source>
</evidence>
<reference evidence="2" key="1">
    <citation type="submission" date="2021-01" db="EMBL/GenBank/DDBJ databases">
        <title>Marivirga sp. nov., isolated from intertidal surface sediments.</title>
        <authorList>
            <person name="Zhang M."/>
        </authorList>
    </citation>
    <scope>NUCLEOTIDE SEQUENCE</scope>
    <source>
        <strain evidence="2">SM1354</strain>
    </source>
</reference>
<dbReference type="RefSeq" id="WP_201917927.1">
    <property type="nucleotide sequence ID" value="NZ_JAERQG010000001.1"/>
</dbReference>
<evidence type="ECO:0000256" key="1">
    <source>
        <dbReference type="SAM" id="SignalP"/>
    </source>
</evidence>
<keyword evidence="1" id="KW-0732">Signal</keyword>
<comment type="caution">
    <text evidence="2">The sequence shown here is derived from an EMBL/GenBank/DDBJ whole genome shotgun (WGS) entry which is preliminary data.</text>
</comment>
<dbReference type="Proteomes" id="UP000642920">
    <property type="component" value="Unassembled WGS sequence"/>
</dbReference>
<proteinExistence type="predicted"/>
<name>A0A937AKI7_9BACT</name>
<dbReference type="Gene3D" id="2.50.20.10">
    <property type="entry name" value="Lipoprotein localisation LolA/LolB/LppX"/>
    <property type="match status" value="1"/>
</dbReference>
<protein>
    <recommendedName>
        <fullName evidence="4">GLPGLI family protein</fullName>
    </recommendedName>
</protein>
<accession>A0A937AKI7</accession>
<organism evidence="2 3">
    <name type="scientific">Marivirga atlantica</name>
    <dbReference type="NCBI Taxonomy" id="1548457"/>
    <lineage>
        <taxon>Bacteria</taxon>
        <taxon>Pseudomonadati</taxon>
        <taxon>Bacteroidota</taxon>
        <taxon>Cytophagia</taxon>
        <taxon>Cytophagales</taxon>
        <taxon>Marivirgaceae</taxon>
        <taxon>Marivirga</taxon>
    </lineage>
</organism>
<feature type="chain" id="PRO_5037209847" description="GLPGLI family protein" evidence="1">
    <location>
        <begin position="26"/>
        <end position="229"/>
    </location>
</feature>
<dbReference type="EMBL" id="JAERQG010000001">
    <property type="protein sequence ID" value="MBL0764397.1"/>
    <property type="molecule type" value="Genomic_DNA"/>
</dbReference>
<evidence type="ECO:0000313" key="3">
    <source>
        <dbReference type="Proteomes" id="UP000642920"/>
    </source>
</evidence>
<keyword evidence="3" id="KW-1185">Reference proteome</keyword>
<gene>
    <name evidence="2" type="ORF">JKP34_03975</name>
</gene>
<evidence type="ECO:0000313" key="2">
    <source>
        <dbReference type="EMBL" id="MBL0764397.1"/>
    </source>
</evidence>
<dbReference type="AlphaFoldDB" id="A0A937AKI7"/>
<feature type="signal peptide" evidence="1">
    <location>
        <begin position="1"/>
        <end position="25"/>
    </location>
</feature>
<sequence>MLKKLTLKKLLFLTLTLLSTLNVQAQAYFRITADFTIKEQNISGDEFYKGKVYYDKNIDQIIYDVTFPTPQKLVVADTQIFVIENETVKSSQYTPNTNQFSIFNLTLSGDLKNFGLNKTGYTVNSVEEADGMTIIEWVPPSTMTEMLGKTVLSVKDGQLFGIALFKPDGKLAGKQFFKDYVVSGGLPFPSKIIQITYYNDEEFYKITTFKNIKIDDITNEEKYYSNLID</sequence>